<accession>A0ABX1KU66</accession>
<organism evidence="1 2">
    <name type="scientific">Shewanella oncorhynchi</name>
    <dbReference type="NCBI Taxonomy" id="2726434"/>
    <lineage>
        <taxon>Bacteria</taxon>
        <taxon>Pseudomonadati</taxon>
        <taxon>Pseudomonadota</taxon>
        <taxon>Gammaproteobacteria</taxon>
        <taxon>Alteromonadales</taxon>
        <taxon>Shewanellaceae</taxon>
        <taxon>Shewanella</taxon>
    </lineage>
</organism>
<proteinExistence type="predicted"/>
<sequence>MDLLLMRNLEQFFRLVNRWPVKLEERIECHWPPHGVLLECHQGRLLMTTWLLNTPARDLKPYLSRWHPEAFAGRVQRLFIVKNRLMISCLCPSTHQGHDWYHLYQLQQKFLNRMLIGGQ</sequence>
<gene>
    <name evidence="1" type="ORF">HGO26_17395</name>
</gene>
<keyword evidence="2" id="KW-1185">Reference proteome</keyword>
<protein>
    <submittedName>
        <fullName evidence="1">Type III secretion apparatus</fullName>
    </submittedName>
</protein>
<evidence type="ECO:0000313" key="2">
    <source>
        <dbReference type="Proteomes" id="UP000527352"/>
    </source>
</evidence>
<name>A0ABX1KU66_9GAMM</name>
<evidence type="ECO:0000313" key="1">
    <source>
        <dbReference type="EMBL" id="NLQ24647.1"/>
    </source>
</evidence>
<dbReference type="Proteomes" id="UP000527352">
    <property type="component" value="Unassembled WGS sequence"/>
</dbReference>
<dbReference type="EMBL" id="JABAEB010000011">
    <property type="protein sequence ID" value="NLQ24647.1"/>
    <property type="molecule type" value="Genomic_DNA"/>
</dbReference>
<comment type="caution">
    <text evidence="1">The sequence shown here is derived from an EMBL/GenBank/DDBJ whole genome shotgun (WGS) entry which is preliminary data.</text>
</comment>
<dbReference type="GeneID" id="11772413"/>
<reference evidence="1 2" key="1">
    <citation type="submission" date="2020-04" db="EMBL/GenBank/DDBJ databases">
        <title>The first description of lens atrophy caused by putative novel Shewanella sp. that is a new emerging pathogen for cultured rainbow trout?</title>
        <authorList>
            <person name="Saticioglu I.B."/>
            <person name="Duman M."/>
            <person name="Altun S."/>
        </authorList>
    </citation>
    <scope>NUCLEOTIDE SEQUENCE [LARGE SCALE GENOMIC DNA]</scope>
    <source>
        <strain evidence="1 2">S-1</strain>
    </source>
</reference>
<dbReference type="RefSeq" id="WP_012197154.1">
    <property type="nucleotide sequence ID" value="NZ_JABAEB010000011.1"/>
</dbReference>